<dbReference type="PANTHER" id="PTHR12022">
    <property type="entry name" value="UBIQUINOL-CYTOCHROME C REDUCTASE COMPLEX 14 KD PROTEIN"/>
    <property type="match status" value="1"/>
</dbReference>
<dbReference type="GO" id="GO:0006122">
    <property type="term" value="P:mitochondrial electron transport, ubiquinol to cytochrome c"/>
    <property type="evidence" value="ECO:0007669"/>
    <property type="project" value="InterPro"/>
</dbReference>
<evidence type="ECO:0000256" key="3">
    <source>
        <dbReference type="ARBA" id="ARBA00022448"/>
    </source>
</evidence>
<dbReference type="Proteomes" id="UP000751190">
    <property type="component" value="Unassembled WGS sequence"/>
</dbReference>
<comment type="subcellular location">
    <subcellularLocation>
        <location evidence="1">Mitochondrion inner membrane</location>
        <topology evidence="1">Peripheral membrane protein</topology>
        <orientation evidence="1">Matrix side</orientation>
    </subcellularLocation>
</comment>
<proteinExistence type="inferred from homology"/>
<keyword evidence="5" id="KW-0999">Mitochondrion inner membrane</keyword>
<keyword evidence="3" id="KW-0813">Transport</keyword>
<evidence type="ECO:0008006" key="11">
    <source>
        <dbReference type="Google" id="ProtNLM"/>
    </source>
</evidence>
<evidence type="ECO:0000313" key="9">
    <source>
        <dbReference type="EMBL" id="KAG8457414.1"/>
    </source>
</evidence>
<dbReference type="OMA" id="QYESMDI"/>
<organism evidence="9 10">
    <name type="scientific">Diacronema lutheri</name>
    <name type="common">Unicellular marine alga</name>
    <name type="synonym">Monochrysis lutheri</name>
    <dbReference type="NCBI Taxonomy" id="2081491"/>
    <lineage>
        <taxon>Eukaryota</taxon>
        <taxon>Haptista</taxon>
        <taxon>Haptophyta</taxon>
        <taxon>Pavlovophyceae</taxon>
        <taxon>Pavlovales</taxon>
        <taxon>Pavlovaceae</taxon>
        <taxon>Diacronema</taxon>
    </lineage>
</organism>
<dbReference type="SUPFAM" id="SSF81524">
    <property type="entry name" value="14 kDa protein of cytochrome bc1 complex (Ubiquinol-cytochrome c reductase)"/>
    <property type="match status" value="1"/>
</dbReference>
<dbReference type="InterPro" id="IPR036544">
    <property type="entry name" value="QCR7_sf"/>
</dbReference>
<keyword evidence="7" id="KW-0496">Mitochondrion</keyword>
<dbReference type="AlphaFoldDB" id="A0A8J5X661"/>
<dbReference type="Pfam" id="PF02271">
    <property type="entry name" value="UCR_14kD"/>
    <property type="match status" value="1"/>
</dbReference>
<evidence type="ECO:0000256" key="8">
    <source>
        <dbReference type="ARBA" id="ARBA00023136"/>
    </source>
</evidence>
<evidence type="ECO:0000256" key="7">
    <source>
        <dbReference type="ARBA" id="ARBA00023128"/>
    </source>
</evidence>
<dbReference type="PANTHER" id="PTHR12022:SF0">
    <property type="entry name" value="CYTOCHROME B-C1 COMPLEX SUBUNIT 7"/>
    <property type="match status" value="1"/>
</dbReference>
<keyword evidence="8" id="KW-0472">Membrane</keyword>
<keyword evidence="10" id="KW-1185">Reference proteome</keyword>
<keyword evidence="4" id="KW-0679">Respiratory chain</keyword>
<dbReference type="OrthoDB" id="425749at2759"/>
<dbReference type="InterPro" id="IPR003197">
    <property type="entry name" value="QCR7"/>
</dbReference>
<dbReference type="GO" id="GO:0045275">
    <property type="term" value="C:respiratory chain complex III"/>
    <property type="evidence" value="ECO:0007669"/>
    <property type="project" value="InterPro"/>
</dbReference>
<name>A0A8J5X661_DIALT</name>
<sequence length="119" mass="13507">MSILHNANLAFAKFVTGDVYRRLAKVGLRYEDLYIETADVRLALSRLPKEALVAREQRLKRAMDLSMKHKFLPDSIAQLHLEQSVTRSYLAPHVEAIKAAKQEKFLAPGSIGNPYDWSP</sequence>
<evidence type="ECO:0000256" key="2">
    <source>
        <dbReference type="ARBA" id="ARBA00008554"/>
    </source>
</evidence>
<dbReference type="Gene3D" id="1.10.1090.10">
    <property type="entry name" value="Cytochrome b-c1 complex subunit 7"/>
    <property type="match status" value="1"/>
</dbReference>
<evidence type="ECO:0000256" key="4">
    <source>
        <dbReference type="ARBA" id="ARBA00022660"/>
    </source>
</evidence>
<evidence type="ECO:0000256" key="5">
    <source>
        <dbReference type="ARBA" id="ARBA00022792"/>
    </source>
</evidence>
<evidence type="ECO:0000313" key="10">
    <source>
        <dbReference type="Proteomes" id="UP000751190"/>
    </source>
</evidence>
<protein>
    <recommendedName>
        <fullName evidence="11">Cytochrome b-c1 complex subunit 7</fullName>
    </recommendedName>
</protein>
<evidence type="ECO:0000256" key="6">
    <source>
        <dbReference type="ARBA" id="ARBA00022982"/>
    </source>
</evidence>
<accession>A0A8J5X661</accession>
<comment type="caution">
    <text evidence="9">The sequence shown here is derived from an EMBL/GenBank/DDBJ whole genome shotgun (WGS) entry which is preliminary data.</text>
</comment>
<reference evidence="9" key="1">
    <citation type="submission" date="2021-05" db="EMBL/GenBank/DDBJ databases">
        <title>The genome of the haptophyte Pavlova lutheri (Diacronema luteri, Pavlovales) - a model for lipid biosynthesis in eukaryotic algae.</title>
        <authorList>
            <person name="Hulatt C.J."/>
            <person name="Posewitz M.C."/>
        </authorList>
    </citation>
    <scope>NUCLEOTIDE SEQUENCE</scope>
    <source>
        <strain evidence="9">NIVA-4/92</strain>
    </source>
</reference>
<keyword evidence="6" id="KW-0249">Electron transport</keyword>
<comment type="similarity">
    <text evidence="2">Belongs to the UQCRB/QCR7 family.</text>
</comment>
<dbReference type="EMBL" id="JAGTXO010000070">
    <property type="protein sequence ID" value="KAG8457414.1"/>
    <property type="molecule type" value="Genomic_DNA"/>
</dbReference>
<evidence type="ECO:0000256" key="1">
    <source>
        <dbReference type="ARBA" id="ARBA00004443"/>
    </source>
</evidence>
<gene>
    <name evidence="9" type="ORF">KFE25_011269</name>
</gene>
<dbReference type="GO" id="GO:0005743">
    <property type="term" value="C:mitochondrial inner membrane"/>
    <property type="evidence" value="ECO:0007669"/>
    <property type="project" value="UniProtKB-SubCell"/>
</dbReference>